<evidence type="ECO:0000313" key="6">
    <source>
        <dbReference type="Proteomes" id="UP000029692"/>
    </source>
</evidence>
<proteinExistence type="predicted"/>
<accession>A0A098QTI1</accession>
<dbReference type="InterPro" id="IPR023187">
    <property type="entry name" value="Tscrpt_reg_MarR-type_CS"/>
</dbReference>
<dbReference type="STRING" id="1480694.DC28_12045"/>
<dbReference type="PANTHER" id="PTHR42756">
    <property type="entry name" value="TRANSCRIPTIONAL REGULATOR, MARR"/>
    <property type="match status" value="1"/>
</dbReference>
<name>A0A098QTI1_9SPIO</name>
<evidence type="ECO:0000259" key="4">
    <source>
        <dbReference type="PROSITE" id="PS50995"/>
    </source>
</evidence>
<dbReference type="SMART" id="SM00347">
    <property type="entry name" value="HTH_MARR"/>
    <property type="match status" value="1"/>
</dbReference>
<dbReference type="PRINTS" id="PR00598">
    <property type="entry name" value="HTHMARR"/>
</dbReference>
<dbReference type="RefSeq" id="WP_037548858.1">
    <property type="nucleotide sequence ID" value="NZ_JNUP01000067.1"/>
</dbReference>
<evidence type="ECO:0000256" key="1">
    <source>
        <dbReference type="ARBA" id="ARBA00023015"/>
    </source>
</evidence>
<evidence type="ECO:0000256" key="2">
    <source>
        <dbReference type="ARBA" id="ARBA00023125"/>
    </source>
</evidence>
<dbReference type="Gene3D" id="1.10.10.10">
    <property type="entry name" value="Winged helix-like DNA-binding domain superfamily/Winged helix DNA-binding domain"/>
    <property type="match status" value="1"/>
</dbReference>
<keyword evidence="3" id="KW-0804">Transcription</keyword>
<dbReference type="Proteomes" id="UP000029692">
    <property type="component" value="Unassembled WGS sequence"/>
</dbReference>
<dbReference type="GO" id="GO:0003677">
    <property type="term" value="F:DNA binding"/>
    <property type="evidence" value="ECO:0007669"/>
    <property type="project" value="UniProtKB-KW"/>
</dbReference>
<keyword evidence="2" id="KW-0238">DNA-binding</keyword>
<evidence type="ECO:0000256" key="3">
    <source>
        <dbReference type="ARBA" id="ARBA00023163"/>
    </source>
</evidence>
<dbReference type="PROSITE" id="PS01117">
    <property type="entry name" value="HTH_MARR_1"/>
    <property type="match status" value="1"/>
</dbReference>
<reference evidence="5 6" key="1">
    <citation type="submission" date="2014-05" db="EMBL/GenBank/DDBJ databases">
        <title>De novo Genome Sequence of Spirocheata sp.</title>
        <authorList>
            <person name="Shivani Y."/>
            <person name="Subhash Y."/>
            <person name="Tushar L."/>
            <person name="Sasikala C."/>
            <person name="Ramana C.V."/>
        </authorList>
    </citation>
    <scope>NUCLEOTIDE SEQUENCE [LARGE SCALE GENOMIC DNA]</scope>
    <source>
        <strain evidence="5 6">JC230</strain>
    </source>
</reference>
<keyword evidence="1" id="KW-0805">Transcription regulation</keyword>
<protein>
    <recommendedName>
        <fullName evidence="4">HTH marR-type domain-containing protein</fullName>
    </recommendedName>
</protein>
<organism evidence="5 6">
    <name type="scientific">Spirochaeta lutea</name>
    <dbReference type="NCBI Taxonomy" id="1480694"/>
    <lineage>
        <taxon>Bacteria</taxon>
        <taxon>Pseudomonadati</taxon>
        <taxon>Spirochaetota</taxon>
        <taxon>Spirochaetia</taxon>
        <taxon>Spirochaetales</taxon>
        <taxon>Spirochaetaceae</taxon>
        <taxon>Spirochaeta</taxon>
    </lineage>
</organism>
<dbReference type="GO" id="GO:0003700">
    <property type="term" value="F:DNA-binding transcription factor activity"/>
    <property type="evidence" value="ECO:0007669"/>
    <property type="project" value="InterPro"/>
</dbReference>
<dbReference type="InterPro" id="IPR036388">
    <property type="entry name" value="WH-like_DNA-bd_sf"/>
</dbReference>
<keyword evidence="6" id="KW-1185">Reference proteome</keyword>
<dbReference type="InterPro" id="IPR036390">
    <property type="entry name" value="WH_DNA-bd_sf"/>
</dbReference>
<dbReference type="SUPFAM" id="SSF46785">
    <property type="entry name" value="Winged helix' DNA-binding domain"/>
    <property type="match status" value="1"/>
</dbReference>
<gene>
    <name evidence="5" type="ORF">DC28_12045</name>
</gene>
<dbReference type="AlphaFoldDB" id="A0A098QTI1"/>
<sequence>MKDIAEGRFGLYISVINRAAQSFFYHRLKGLGIGPGQQAYLLSLMPGETIVQEELAKRLRVDRGNVTRAVQALESAGFISRSRSHTDRRAWNITLTEQGIRTRGVVETIARQWIEKLRNPLSDQEWNTLEQTLQTIAESLDGTQEEYHD</sequence>
<evidence type="ECO:0000313" key="5">
    <source>
        <dbReference type="EMBL" id="KGE71190.1"/>
    </source>
</evidence>
<dbReference type="EMBL" id="JNUP01000067">
    <property type="protein sequence ID" value="KGE71190.1"/>
    <property type="molecule type" value="Genomic_DNA"/>
</dbReference>
<dbReference type="Pfam" id="PF01047">
    <property type="entry name" value="MarR"/>
    <property type="match status" value="1"/>
</dbReference>
<dbReference type="eggNOG" id="COG1846">
    <property type="taxonomic scope" value="Bacteria"/>
</dbReference>
<dbReference type="PANTHER" id="PTHR42756:SF1">
    <property type="entry name" value="TRANSCRIPTIONAL REPRESSOR OF EMRAB OPERON"/>
    <property type="match status" value="1"/>
</dbReference>
<feature type="domain" description="HTH marR-type" evidence="4">
    <location>
        <begin position="1"/>
        <end position="138"/>
    </location>
</feature>
<dbReference type="PROSITE" id="PS50995">
    <property type="entry name" value="HTH_MARR_2"/>
    <property type="match status" value="1"/>
</dbReference>
<dbReference type="OrthoDB" id="9799747at2"/>
<comment type="caution">
    <text evidence="5">The sequence shown here is derived from an EMBL/GenBank/DDBJ whole genome shotgun (WGS) entry which is preliminary data.</text>
</comment>
<dbReference type="InterPro" id="IPR000835">
    <property type="entry name" value="HTH_MarR-typ"/>
</dbReference>